<name>A0A934N2D2_9BACT</name>
<proteinExistence type="predicted"/>
<dbReference type="AlphaFoldDB" id="A0A934N2D2"/>
<dbReference type="Pfam" id="PF15586">
    <property type="entry name" value="Imm8"/>
    <property type="match status" value="1"/>
</dbReference>
<protein>
    <submittedName>
        <fullName evidence="1">Immunity 8 family protein</fullName>
    </submittedName>
</protein>
<dbReference type="InterPro" id="IPR028964">
    <property type="entry name" value="Imm8"/>
</dbReference>
<dbReference type="RefSeq" id="WP_338200679.1">
    <property type="nucleotide sequence ID" value="NZ_JAEKNR010000088.1"/>
</dbReference>
<dbReference type="Proteomes" id="UP000612893">
    <property type="component" value="Unassembled WGS sequence"/>
</dbReference>
<dbReference type="EMBL" id="JAEKNR010000088">
    <property type="protein sequence ID" value="MBJ7597995.1"/>
    <property type="molecule type" value="Genomic_DNA"/>
</dbReference>
<organism evidence="1 2">
    <name type="scientific">Candidatus Nephthysia bennettiae</name>
    <dbReference type="NCBI Taxonomy" id="3127016"/>
    <lineage>
        <taxon>Bacteria</taxon>
        <taxon>Bacillati</taxon>
        <taxon>Candidatus Dormiibacterota</taxon>
        <taxon>Candidatus Dormibacteria</taxon>
        <taxon>Candidatus Dormibacterales</taxon>
        <taxon>Candidatus Dormibacteraceae</taxon>
        <taxon>Candidatus Nephthysia</taxon>
    </lineage>
</organism>
<reference evidence="1" key="1">
    <citation type="submission" date="2020-10" db="EMBL/GenBank/DDBJ databases">
        <title>Ca. Dormibacterota MAGs.</title>
        <authorList>
            <person name="Montgomery K."/>
        </authorList>
    </citation>
    <scope>NUCLEOTIDE SEQUENCE [LARGE SCALE GENOMIC DNA]</scope>
    <source>
        <strain evidence="1">SC8812_S17_10</strain>
    </source>
</reference>
<evidence type="ECO:0000313" key="1">
    <source>
        <dbReference type="EMBL" id="MBJ7597995.1"/>
    </source>
</evidence>
<comment type="caution">
    <text evidence="1">The sequence shown here is derived from an EMBL/GenBank/DDBJ whole genome shotgun (WGS) entry which is preliminary data.</text>
</comment>
<sequence>MKAEVLGFHSPDVYDLQSWSPPRADSFAFLVQVMVGPVGERGEESFDVVVCTPQWLIETLGDEDLLVGRHHLIVKEYSFARIEQFIRDYVNNSSGNTWEEIGERVGRLGKWEFEDYRESP</sequence>
<accession>A0A934N2D2</accession>
<gene>
    <name evidence="1" type="ORF">JF922_07895</name>
</gene>
<keyword evidence="2" id="KW-1185">Reference proteome</keyword>
<evidence type="ECO:0000313" key="2">
    <source>
        <dbReference type="Proteomes" id="UP000612893"/>
    </source>
</evidence>